<dbReference type="AlphaFoldDB" id="E6QS44"/>
<keyword evidence="1" id="KW-0472">Membrane</keyword>
<feature type="transmembrane region" description="Helical" evidence="1">
    <location>
        <begin position="12"/>
        <end position="34"/>
    </location>
</feature>
<proteinExistence type="predicted"/>
<organism evidence="2">
    <name type="scientific">mine drainage metagenome</name>
    <dbReference type="NCBI Taxonomy" id="410659"/>
    <lineage>
        <taxon>unclassified sequences</taxon>
        <taxon>metagenomes</taxon>
        <taxon>ecological metagenomes</taxon>
    </lineage>
</organism>
<comment type="caution">
    <text evidence="2">The sequence shown here is derived from an EMBL/GenBank/DDBJ whole genome shotgun (WGS) entry which is preliminary data.</text>
</comment>
<evidence type="ECO:0000313" key="2">
    <source>
        <dbReference type="EMBL" id="CBI10066.1"/>
    </source>
</evidence>
<dbReference type="EMBL" id="CABR01000068">
    <property type="protein sequence ID" value="CBI10066.1"/>
    <property type="molecule type" value="Genomic_DNA"/>
</dbReference>
<evidence type="ECO:0000256" key="1">
    <source>
        <dbReference type="SAM" id="Phobius"/>
    </source>
</evidence>
<sequence>MRHEAGAILLEALLGLLIFSVGILGLVALQVVGVKATADAKYRANASMLANQIIGQMWGDKQNLMAYSQTSGGGAACNATGTPSSYAPVLAWLTEVGNDLPDATPAMQTIGISGIANNVVTVTVCWKGPHDPMPHNYIAVAQID</sequence>
<gene>
    <name evidence="2" type="ORF">CARN7_0826</name>
</gene>
<reference evidence="2" key="1">
    <citation type="submission" date="2009-10" db="EMBL/GenBank/DDBJ databases">
        <title>Diversity of trophic interactions inside an arsenic-rich microbial ecosystem.</title>
        <authorList>
            <person name="Bertin P.N."/>
            <person name="Heinrich-Salmeron A."/>
            <person name="Pelletier E."/>
            <person name="Goulhen-Chollet F."/>
            <person name="Arsene-Ploetze F."/>
            <person name="Gallien S."/>
            <person name="Calteau A."/>
            <person name="Vallenet D."/>
            <person name="Casiot C."/>
            <person name="Chane-Woon-Ming B."/>
            <person name="Giloteaux L."/>
            <person name="Barakat M."/>
            <person name="Bonnefoy V."/>
            <person name="Bruneel O."/>
            <person name="Chandler M."/>
            <person name="Cleiss J."/>
            <person name="Duran R."/>
            <person name="Elbaz-Poulichet F."/>
            <person name="Fonknechten N."/>
            <person name="Lauga B."/>
            <person name="Mornico D."/>
            <person name="Ortet P."/>
            <person name="Schaeffer C."/>
            <person name="Siguier P."/>
            <person name="Alexander Thil Smith A."/>
            <person name="Van Dorsselaer A."/>
            <person name="Weissenbach J."/>
            <person name="Medigue C."/>
            <person name="Le Paslier D."/>
        </authorList>
    </citation>
    <scope>NUCLEOTIDE SEQUENCE</scope>
</reference>
<name>E6QS44_9ZZZZ</name>
<keyword evidence="1" id="KW-1133">Transmembrane helix</keyword>
<keyword evidence="1" id="KW-0812">Transmembrane</keyword>
<protein>
    <submittedName>
        <fullName evidence="2">Putative Tfp pilus assembly protein PilV</fullName>
    </submittedName>
</protein>
<accession>E6QS44</accession>